<dbReference type="EMBL" id="JAHCMY010000005">
    <property type="protein sequence ID" value="MBS9524603.1"/>
    <property type="molecule type" value="Genomic_DNA"/>
</dbReference>
<proteinExistence type="predicted"/>
<accession>A0AAP2G5J2</accession>
<evidence type="ECO:0000313" key="2">
    <source>
        <dbReference type="EMBL" id="MBS9524603.1"/>
    </source>
</evidence>
<reference evidence="2 3" key="1">
    <citation type="submission" date="2021-05" db="EMBL/GenBank/DDBJ databases">
        <authorList>
            <person name="Zhang Z.D."/>
            <person name="Osman G."/>
        </authorList>
    </citation>
    <scope>NUCLEOTIDE SEQUENCE [LARGE SCALE GENOMIC DNA]</scope>
    <source>
        <strain evidence="2 3">KCTC 32217</strain>
    </source>
</reference>
<name>A0AAP2G5J2_9BACT</name>
<feature type="compositionally biased region" description="Basic residues" evidence="1">
    <location>
        <begin position="10"/>
        <end position="23"/>
    </location>
</feature>
<keyword evidence="3" id="KW-1185">Reference proteome</keyword>
<feature type="compositionally biased region" description="Basic and acidic residues" evidence="1">
    <location>
        <begin position="62"/>
        <end position="75"/>
    </location>
</feature>
<organism evidence="2 3">
    <name type="scientific">Litoribacter ruber</name>
    <dbReference type="NCBI Taxonomy" id="702568"/>
    <lineage>
        <taxon>Bacteria</taxon>
        <taxon>Pseudomonadati</taxon>
        <taxon>Bacteroidota</taxon>
        <taxon>Cytophagia</taxon>
        <taxon>Cytophagales</taxon>
        <taxon>Cyclobacteriaceae</taxon>
        <taxon>Litoribacter</taxon>
    </lineage>
</organism>
<feature type="compositionally biased region" description="Basic and acidic residues" evidence="1">
    <location>
        <begin position="24"/>
        <end position="42"/>
    </location>
</feature>
<evidence type="ECO:0000256" key="1">
    <source>
        <dbReference type="SAM" id="MobiDB-lite"/>
    </source>
</evidence>
<feature type="region of interest" description="Disordered" evidence="1">
    <location>
        <begin position="1"/>
        <end position="75"/>
    </location>
</feature>
<dbReference type="AlphaFoldDB" id="A0AAP2G5J2"/>
<gene>
    <name evidence="2" type="ORF">KI659_11335</name>
</gene>
<evidence type="ECO:0000313" key="3">
    <source>
        <dbReference type="Proteomes" id="UP001319104"/>
    </source>
</evidence>
<dbReference type="Proteomes" id="UP001319104">
    <property type="component" value="Unassembled WGS sequence"/>
</dbReference>
<comment type="caution">
    <text evidence="2">The sequence shown here is derived from an EMBL/GenBank/DDBJ whole genome shotgun (WGS) entry which is preliminary data.</text>
</comment>
<protein>
    <submittedName>
        <fullName evidence="2">Cold-shock protein</fullName>
    </submittedName>
</protein>
<dbReference type="RefSeq" id="WP_213945453.1">
    <property type="nucleotide sequence ID" value="NZ_JAHBGI010000002.1"/>
</dbReference>
<sequence>MGRSNNSFIKKLKADKKAKKRKEKLVTRLEKKEQPSSGKLEDMIAYVDEFGNISDTPPEPPVDEKDKKNKKKTEE</sequence>